<reference evidence="2 3" key="1">
    <citation type="submission" date="2018-09" db="EMBL/GenBank/DDBJ databases">
        <authorList>
            <person name="Peiro R."/>
            <person name="Begona"/>
            <person name="Cbmso G."/>
            <person name="Lopez M."/>
            <person name="Gonzalez S."/>
        </authorList>
    </citation>
    <scope>NUCLEOTIDE SEQUENCE [LARGE SCALE GENOMIC DNA]</scope>
</reference>
<dbReference type="EMBL" id="LS997622">
    <property type="protein sequence ID" value="SYZ66094.1"/>
    <property type="molecule type" value="Genomic_DNA"/>
</dbReference>
<gene>
    <name evidence="2" type="ORF">LBRM2904_23.1250</name>
</gene>
<organism evidence="2 3">
    <name type="scientific">Leishmania braziliensis MHOM/BR/75/M2904</name>
    <dbReference type="NCBI Taxonomy" id="420245"/>
    <lineage>
        <taxon>Eukaryota</taxon>
        <taxon>Discoba</taxon>
        <taxon>Euglenozoa</taxon>
        <taxon>Kinetoplastea</taxon>
        <taxon>Metakinetoplastina</taxon>
        <taxon>Trypanosomatida</taxon>
        <taxon>Trypanosomatidae</taxon>
        <taxon>Leishmaniinae</taxon>
        <taxon>Leishmania</taxon>
        <taxon>Leishmania braziliensis species complex</taxon>
    </lineage>
</organism>
<feature type="compositionally biased region" description="Basic and acidic residues" evidence="1">
    <location>
        <begin position="269"/>
        <end position="292"/>
    </location>
</feature>
<evidence type="ECO:0000313" key="2">
    <source>
        <dbReference type="EMBL" id="SYZ66094.1"/>
    </source>
</evidence>
<name>A0A3P3Z7G4_LEIBR</name>
<feature type="compositionally biased region" description="Polar residues" evidence="1">
    <location>
        <begin position="37"/>
        <end position="67"/>
    </location>
</feature>
<feature type="region of interest" description="Disordered" evidence="1">
    <location>
        <begin position="531"/>
        <end position="554"/>
    </location>
</feature>
<dbReference type="AlphaFoldDB" id="A0A3P3Z7G4"/>
<feature type="region of interest" description="Disordered" evidence="1">
    <location>
        <begin position="469"/>
        <end position="488"/>
    </location>
</feature>
<dbReference type="KEGG" id="lbz:LBRM_23_1140"/>
<accession>A0A3P3Z7G4</accession>
<feature type="region of interest" description="Disordered" evidence="1">
    <location>
        <begin position="25"/>
        <end position="67"/>
    </location>
</feature>
<sequence length="692" mass="73706">MNVEAYHAVRRLYVQLLRAQHGVHGVMEEEGPPSLLPGSTNILTNRNPLSAPTSLERSGASGTAAVSPNPTSYGAAVVISSAPPAPPRRLPRSAASPVTTTLFASRGASAVSNARPSRSDGLKGCWQRRRHRYSTSPYTPFGYAALRDEETACISEVRQWKMRLAQTLRQRSVKVEEQLREMLAGHVQQCLQAAATSTLTASAQQGTPARFSAPPVPSFLRVLSTGYAVTISVQNTSGVEDGVRNREEHDATWNPFLNALGSQAPGEDGTGRDANNPRHRENAYAESSREAAPKPSGIQAASLRSPASRLTAAGAPAAATSLKTVLLRKKSLEAQLKACQADPSQSWQSAGTPRNPLVPVHTAALCSRLNAYQMCAARTTAITDAPASASSTKNYLQEKESSEAPAAALPPVCTLWEYLPISSSLHANVSSAIGKEGKSAPVPTPSRLALSTSPMDRLKAVWRRCARKSSRRIPPVRTDSAERDKRAVSPNNAAHDPLALMTDSHWHRLQEQVRATQDTFQLLLAEAALHSQDSRQRSGGAKTNTPAVMSSRAPPSLSAYAPISRALPCSTLEAEGVATEVVMVCYTAAPLGLDSVSWDASTHAGHTPVETAPSVSLQPTWALCFEVDALHEAWLRRTLLEVASKEAEPPPASIATASPPPPATFTTLGTSVISSALKVDVQTSLRSMCTCH</sequence>
<evidence type="ECO:0000256" key="1">
    <source>
        <dbReference type="SAM" id="MobiDB-lite"/>
    </source>
</evidence>
<dbReference type="Proteomes" id="UP000319462">
    <property type="component" value="Chromosome 23"/>
</dbReference>
<proteinExistence type="predicted"/>
<dbReference type="RefSeq" id="XP_001565186.2">
    <property type="nucleotide sequence ID" value="XM_001565136.2"/>
</dbReference>
<evidence type="ECO:0000313" key="3">
    <source>
        <dbReference type="Proteomes" id="UP000319462"/>
    </source>
</evidence>
<protein>
    <submittedName>
        <fullName evidence="2">Hypothetical_protein</fullName>
    </submittedName>
</protein>
<dbReference type="VEuPathDB" id="TriTrypDB:LbrM.23.1140"/>
<feature type="region of interest" description="Disordered" evidence="1">
    <location>
        <begin position="257"/>
        <end position="305"/>
    </location>
</feature>